<dbReference type="EMBL" id="CACSLK010027829">
    <property type="protein sequence ID" value="CAA0830312.1"/>
    <property type="molecule type" value="Genomic_DNA"/>
</dbReference>
<dbReference type="OrthoDB" id="1930622at2759"/>
<comment type="similarity">
    <text evidence="1">Belongs to the ARG7 family.</text>
</comment>
<reference evidence="2" key="1">
    <citation type="submission" date="2019-12" db="EMBL/GenBank/DDBJ databases">
        <authorList>
            <person name="Scholes J."/>
        </authorList>
    </citation>
    <scope>NUCLEOTIDE SEQUENCE</scope>
</reference>
<dbReference type="GO" id="GO:0009733">
    <property type="term" value="P:response to auxin"/>
    <property type="evidence" value="ECO:0007669"/>
    <property type="project" value="InterPro"/>
</dbReference>
<dbReference type="Pfam" id="PF02519">
    <property type="entry name" value="Auxin_inducible"/>
    <property type="match status" value="1"/>
</dbReference>
<dbReference type="InterPro" id="IPR003676">
    <property type="entry name" value="SAUR_fam"/>
</dbReference>
<gene>
    <name evidence="2" type="ORF">SHERM_25736</name>
</gene>
<dbReference type="Proteomes" id="UP001153555">
    <property type="component" value="Unassembled WGS sequence"/>
</dbReference>
<dbReference type="PANTHER" id="PTHR31374:SF153">
    <property type="entry name" value="AUXIN-RESPONSIVE PROTEIN SAUR36-LIKE"/>
    <property type="match status" value="1"/>
</dbReference>
<organism evidence="2 3">
    <name type="scientific">Striga hermonthica</name>
    <name type="common">Purple witchweed</name>
    <name type="synonym">Buchnera hermonthica</name>
    <dbReference type="NCBI Taxonomy" id="68872"/>
    <lineage>
        <taxon>Eukaryota</taxon>
        <taxon>Viridiplantae</taxon>
        <taxon>Streptophyta</taxon>
        <taxon>Embryophyta</taxon>
        <taxon>Tracheophyta</taxon>
        <taxon>Spermatophyta</taxon>
        <taxon>Magnoliopsida</taxon>
        <taxon>eudicotyledons</taxon>
        <taxon>Gunneridae</taxon>
        <taxon>Pentapetalae</taxon>
        <taxon>asterids</taxon>
        <taxon>lamiids</taxon>
        <taxon>Lamiales</taxon>
        <taxon>Orobanchaceae</taxon>
        <taxon>Buchnereae</taxon>
        <taxon>Striga</taxon>
    </lineage>
</organism>
<evidence type="ECO:0000313" key="2">
    <source>
        <dbReference type="EMBL" id="CAA0830312.1"/>
    </source>
</evidence>
<evidence type="ECO:0000256" key="1">
    <source>
        <dbReference type="ARBA" id="ARBA00006974"/>
    </source>
</evidence>
<proteinExistence type="inferred from homology"/>
<sequence>MFYLNFLSSNNPVLSLSMLSERDRRNVMYQMFFCHAAREFLLGGLVILKAVRKILQKILTTSIQFDFGENISAEAPPEDVKEGHFAVYTVDNGECRRFIIELSYLAHPGFLKLLEQAEEEFGFEQTGVLAIPCPYTDLQSIVGSNCVMV</sequence>
<dbReference type="AlphaFoldDB" id="A0A9N7NAC5"/>
<dbReference type="PANTHER" id="PTHR31374">
    <property type="entry name" value="AUXIN-INDUCED PROTEIN-LIKE-RELATED"/>
    <property type="match status" value="1"/>
</dbReference>
<name>A0A9N7NAC5_STRHE</name>
<evidence type="ECO:0000313" key="3">
    <source>
        <dbReference type="Proteomes" id="UP001153555"/>
    </source>
</evidence>
<accession>A0A9N7NAC5</accession>
<keyword evidence="3" id="KW-1185">Reference proteome</keyword>
<protein>
    <submittedName>
        <fullName evidence="2">SAUR-like auxin-responsive protein family</fullName>
    </submittedName>
</protein>
<comment type="caution">
    <text evidence="2">The sequence shown here is derived from an EMBL/GenBank/DDBJ whole genome shotgun (WGS) entry which is preliminary data.</text>
</comment>